<dbReference type="GO" id="GO:0004519">
    <property type="term" value="F:endonuclease activity"/>
    <property type="evidence" value="ECO:0007669"/>
    <property type="project" value="UniProtKB-KW"/>
</dbReference>
<gene>
    <name evidence="4" type="primary">TSEN54</name>
    <name evidence="4" type="ORF">T11_6225</name>
</gene>
<dbReference type="GO" id="GO:0000379">
    <property type="term" value="P:tRNA-type intron splice site recognition and cleavage"/>
    <property type="evidence" value="ECO:0007669"/>
    <property type="project" value="TreeGrafter"/>
</dbReference>
<evidence type="ECO:0000256" key="1">
    <source>
        <dbReference type="ARBA" id="ARBA00005736"/>
    </source>
</evidence>
<dbReference type="PANTHER" id="PTHR21027:SF1">
    <property type="entry name" value="TRNA-SPLICING ENDONUCLEASE SUBUNIT SEN54"/>
    <property type="match status" value="1"/>
</dbReference>
<dbReference type="PANTHER" id="PTHR21027">
    <property type="entry name" value="TRNA-SPLICING ENDONUCLEASE SUBUNIT SEN54"/>
    <property type="match status" value="1"/>
</dbReference>
<keyword evidence="4" id="KW-0540">Nuclease</keyword>
<dbReference type="GO" id="GO:0000214">
    <property type="term" value="C:tRNA-intron endonuclease complex"/>
    <property type="evidence" value="ECO:0007669"/>
    <property type="project" value="TreeGrafter"/>
</dbReference>
<evidence type="ECO:0000313" key="5">
    <source>
        <dbReference type="Proteomes" id="UP000055024"/>
    </source>
</evidence>
<feature type="domain" description="tRNA-splicing endonuclease subunit Sen54 N-terminal" evidence="3">
    <location>
        <begin position="82"/>
        <end position="115"/>
    </location>
</feature>
<proteinExistence type="inferred from homology"/>
<sequence length="383" mass="43730">MEMDSSESSNEKGEQQIQDESIFSLRSEFHCSGHKRPQATMKQTGMKIFRGTLSNLESTFSSACHVNHCRQCEIDFNPIYKTFILNKVKGKLWKHMGRTVRGKRHLYPEEALYLLCMCSSLSQCAATVFENGRPLSVAEALHKFFDESITYEHCVLYFHLRKSGYIVIRHRSKKDRALAAAAAACSSCEILPALTACTSDAPEIPNMSSGEEIYKSPFPDECYLPILLHVEPSKKTINWSLYKGHSDQSDDDTFYRPSTNPLVLLKDEAKSWLEPKNAVEEHNQHYYRLLQEIHDKLQETKPVVYDVYLANSGFTFTSHMNPDHHVMLINPDEPLLTPDEIRQLQAQFSDDRPLHFACVEGDNVIFFNAQISQVADLNNIVSE</sequence>
<organism evidence="4 5">
    <name type="scientific">Trichinella zimbabwensis</name>
    <dbReference type="NCBI Taxonomy" id="268475"/>
    <lineage>
        <taxon>Eukaryota</taxon>
        <taxon>Metazoa</taxon>
        <taxon>Ecdysozoa</taxon>
        <taxon>Nematoda</taxon>
        <taxon>Enoplea</taxon>
        <taxon>Dorylaimia</taxon>
        <taxon>Trichinellida</taxon>
        <taxon>Trichinellidae</taxon>
        <taxon>Trichinella</taxon>
    </lineage>
</organism>
<evidence type="ECO:0000259" key="3">
    <source>
        <dbReference type="Pfam" id="PF12928"/>
    </source>
</evidence>
<dbReference type="InterPro" id="IPR024337">
    <property type="entry name" value="tRNA_splic_suSen54"/>
</dbReference>
<name>A0A0V1HLJ1_9BILA</name>
<accession>A0A0V1HLJ1</accession>
<protein>
    <submittedName>
        <fullName evidence="4">tRNA-splicing endonuclease subunit Sen54</fullName>
    </submittedName>
</protein>
<dbReference type="Proteomes" id="UP000055024">
    <property type="component" value="Unassembled WGS sequence"/>
</dbReference>
<dbReference type="InterPro" id="IPR024336">
    <property type="entry name" value="tRNA_splic_suSen54_N"/>
</dbReference>
<comment type="caution">
    <text evidence="4">The sequence shown here is derived from an EMBL/GenBank/DDBJ whole genome shotgun (WGS) entry which is preliminary data.</text>
</comment>
<dbReference type="AlphaFoldDB" id="A0A0V1HLJ1"/>
<keyword evidence="4" id="KW-0255">Endonuclease</keyword>
<dbReference type="Pfam" id="PF12928">
    <property type="entry name" value="tRNA_int_end_N2"/>
    <property type="match status" value="1"/>
</dbReference>
<dbReference type="OrthoDB" id="408683at2759"/>
<dbReference type="EMBL" id="JYDP01000048">
    <property type="protein sequence ID" value="KRZ11624.1"/>
    <property type="molecule type" value="Genomic_DNA"/>
</dbReference>
<dbReference type="STRING" id="268475.A0A0V1HLJ1"/>
<keyword evidence="2" id="KW-0819">tRNA processing</keyword>
<evidence type="ECO:0000256" key="2">
    <source>
        <dbReference type="ARBA" id="ARBA00022694"/>
    </source>
</evidence>
<keyword evidence="5" id="KW-1185">Reference proteome</keyword>
<keyword evidence="4" id="KW-0378">Hydrolase</keyword>
<reference evidence="4 5" key="1">
    <citation type="submission" date="2015-01" db="EMBL/GenBank/DDBJ databases">
        <title>Evolution of Trichinella species and genotypes.</title>
        <authorList>
            <person name="Korhonen P.K."/>
            <person name="Edoardo P."/>
            <person name="Giuseppe L.R."/>
            <person name="Gasser R.B."/>
        </authorList>
    </citation>
    <scope>NUCLEOTIDE SEQUENCE [LARGE SCALE GENOMIC DNA]</scope>
    <source>
        <strain evidence="4">ISS1029</strain>
    </source>
</reference>
<comment type="similarity">
    <text evidence="1">Belongs to the SEN54 family.</text>
</comment>
<evidence type="ECO:0000313" key="4">
    <source>
        <dbReference type="EMBL" id="KRZ11624.1"/>
    </source>
</evidence>